<evidence type="ECO:0000313" key="2">
    <source>
        <dbReference type="Proteomes" id="UP001054837"/>
    </source>
</evidence>
<sequence>MSTSHFGSSFHWAPPRTRSWKTFHKKRIPTLSPHHPDLSIKISLNNRENFDENFPAKSLARRFIIVWVPKDIPSPPHKHLPPPPPHSFPLKPHCFHLRVYLQTEPTTPTTLPSQGTHQSLLGEVGRKGKGVGGVFSSCPNHRRGGGDESSVMAFRSCGAPQAEVQIAGLLKRTEEELPLPQQKLNCWRPFQDQHLETRTPQVIAPTN</sequence>
<dbReference type="EMBL" id="BPLQ01014566">
    <property type="protein sequence ID" value="GIY80947.1"/>
    <property type="molecule type" value="Genomic_DNA"/>
</dbReference>
<accession>A0AAV4WDX6</accession>
<keyword evidence="2" id="KW-1185">Reference proteome</keyword>
<dbReference type="Proteomes" id="UP001054837">
    <property type="component" value="Unassembled WGS sequence"/>
</dbReference>
<protein>
    <submittedName>
        <fullName evidence="1">Uncharacterized protein</fullName>
    </submittedName>
</protein>
<name>A0AAV4WDX6_9ARAC</name>
<organism evidence="1 2">
    <name type="scientific">Caerostris darwini</name>
    <dbReference type="NCBI Taxonomy" id="1538125"/>
    <lineage>
        <taxon>Eukaryota</taxon>
        <taxon>Metazoa</taxon>
        <taxon>Ecdysozoa</taxon>
        <taxon>Arthropoda</taxon>
        <taxon>Chelicerata</taxon>
        <taxon>Arachnida</taxon>
        <taxon>Araneae</taxon>
        <taxon>Araneomorphae</taxon>
        <taxon>Entelegynae</taxon>
        <taxon>Araneoidea</taxon>
        <taxon>Araneidae</taxon>
        <taxon>Caerostris</taxon>
    </lineage>
</organism>
<gene>
    <name evidence="1" type="ORF">CDAR_70851</name>
</gene>
<comment type="caution">
    <text evidence="1">The sequence shown here is derived from an EMBL/GenBank/DDBJ whole genome shotgun (WGS) entry which is preliminary data.</text>
</comment>
<evidence type="ECO:0000313" key="1">
    <source>
        <dbReference type="EMBL" id="GIY80947.1"/>
    </source>
</evidence>
<dbReference type="AlphaFoldDB" id="A0AAV4WDX6"/>
<reference evidence="1 2" key="1">
    <citation type="submission" date="2021-06" db="EMBL/GenBank/DDBJ databases">
        <title>Caerostris darwini draft genome.</title>
        <authorList>
            <person name="Kono N."/>
            <person name="Arakawa K."/>
        </authorList>
    </citation>
    <scope>NUCLEOTIDE SEQUENCE [LARGE SCALE GENOMIC DNA]</scope>
</reference>
<proteinExistence type="predicted"/>